<keyword evidence="6 8" id="KW-0460">Magnesium</keyword>
<dbReference type="InterPro" id="IPR050556">
    <property type="entry name" value="Type_II_TA_system_RNase"/>
</dbReference>
<dbReference type="CDD" id="cd18740">
    <property type="entry name" value="PIN_VapC4-5_FitB-like"/>
    <property type="match status" value="1"/>
</dbReference>
<accession>A0A975CIL7</accession>
<evidence type="ECO:0000256" key="8">
    <source>
        <dbReference type="HAMAP-Rule" id="MF_00265"/>
    </source>
</evidence>
<keyword evidence="8" id="KW-0800">Toxin</keyword>
<dbReference type="GO" id="GO:0090729">
    <property type="term" value="F:toxin activity"/>
    <property type="evidence" value="ECO:0007669"/>
    <property type="project" value="UniProtKB-KW"/>
</dbReference>
<comment type="similarity">
    <text evidence="7 8">Belongs to the PINc/VapC protein family.</text>
</comment>
<dbReference type="Gene3D" id="3.40.50.1010">
    <property type="entry name" value="5'-nuclease"/>
    <property type="match status" value="1"/>
</dbReference>
<comment type="function">
    <text evidence="8">Toxic component of a toxin-antitoxin (TA) system. An RNase.</text>
</comment>
<dbReference type="KEGG" id="otd:J1M35_09775"/>
<dbReference type="InterPro" id="IPR029060">
    <property type="entry name" value="PIN-like_dom_sf"/>
</dbReference>
<dbReference type="SUPFAM" id="SSF88723">
    <property type="entry name" value="PIN domain-like"/>
    <property type="match status" value="1"/>
</dbReference>
<dbReference type="HAMAP" id="MF_00265">
    <property type="entry name" value="VapC_Nob1"/>
    <property type="match status" value="1"/>
</dbReference>
<keyword evidence="4 8" id="KW-0479">Metal-binding</keyword>
<comment type="cofactor">
    <cofactor evidence="1 8">
        <name>Mg(2+)</name>
        <dbReference type="ChEBI" id="CHEBI:18420"/>
    </cofactor>
</comment>
<gene>
    <name evidence="8" type="primary">vapC</name>
    <name evidence="10" type="ORF">J1M35_09775</name>
</gene>
<keyword evidence="11" id="KW-1185">Reference proteome</keyword>
<keyword evidence="3 8" id="KW-0540">Nuclease</keyword>
<feature type="domain" description="PIN" evidence="9">
    <location>
        <begin position="3"/>
        <end position="120"/>
    </location>
</feature>
<dbReference type="EMBL" id="CP071796">
    <property type="protein sequence ID" value="QTD47123.1"/>
    <property type="molecule type" value="Genomic_DNA"/>
</dbReference>
<evidence type="ECO:0000313" key="10">
    <source>
        <dbReference type="EMBL" id="QTD47123.1"/>
    </source>
</evidence>
<dbReference type="AlphaFoldDB" id="A0A975CIL7"/>
<evidence type="ECO:0000256" key="6">
    <source>
        <dbReference type="ARBA" id="ARBA00022842"/>
    </source>
</evidence>
<evidence type="ECO:0000256" key="5">
    <source>
        <dbReference type="ARBA" id="ARBA00022801"/>
    </source>
</evidence>
<sequence>MRYMLGTNVVSHLVRAHPSVSRRVASMPAGHLCISAVTEAELRYGLEKHRGAHRLQSLIYEFLASIPIMPWRHEEAIVYAQFRNSLERQGRSLAAHDALIAAHAKSLGLILVSNDQAFVNLVDMPFEDWTH</sequence>
<dbReference type="Pfam" id="PF01850">
    <property type="entry name" value="PIN"/>
    <property type="match status" value="1"/>
</dbReference>
<organism evidence="10 11">
    <name type="scientific">Ottowia testudinis</name>
    <dbReference type="NCBI Taxonomy" id="2816950"/>
    <lineage>
        <taxon>Bacteria</taxon>
        <taxon>Pseudomonadati</taxon>
        <taxon>Pseudomonadota</taxon>
        <taxon>Betaproteobacteria</taxon>
        <taxon>Burkholderiales</taxon>
        <taxon>Comamonadaceae</taxon>
        <taxon>Ottowia</taxon>
    </lineage>
</organism>
<evidence type="ECO:0000256" key="2">
    <source>
        <dbReference type="ARBA" id="ARBA00022649"/>
    </source>
</evidence>
<dbReference type="EC" id="3.1.-.-" evidence="8"/>
<dbReference type="GO" id="GO:0004540">
    <property type="term" value="F:RNA nuclease activity"/>
    <property type="evidence" value="ECO:0007669"/>
    <property type="project" value="InterPro"/>
</dbReference>
<dbReference type="RefSeq" id="WP_208011019.1">
    <property type="nucleotide sequence ID" value="NZ_CP071796.1"/>
</dbReference>
<protein>
    <recommendedName>
        <fullName evidence="8">Ribonuclease VapC</fullName>
        <shortName evidence="8">RNase VapC</shortName>
        <ecNumber evidence="8">3.1.-.-</ecNumber>
    </recommendedName>
    <alternativeName>
        <fullName evidence="8">Toxin VapC</fullName>
    </alternativeName>
</protein>
<dbReference type="Proteomes" id="UP000663903">
    <property type="component" value="Chromosome"/>
</dbReference>
<evidence type="ECO:0000259" key="9">
    <source>
        <dbReference type="Pfam" id="PF01850"/>
    </source>
</evidence>
<dbReference type="InterPro" id="IPR022907">
    <property type="entry name" value="VapC_family"/>
</dbReference>
<evidence type="ECO:0000256" key="1">
    <source>
        <dbReference type="ARBA" id="ARBA00001946"/>
    </source>
</evidence>
<evidence type="ECO:0000256" key="4">
    <source>
        <dbReference type="ARBA" id="ARBA00022723"/>
    </source>
</evidence>
<reference evidence="10" key="1">
    <citation type="submission" date="2021-03" db="EMBL/GenBank/DDBJ databases">
        <title>Ottowia sp. 27C isolated from the cloaca of a Giant Asian pond turtle (Heosemys grandis).</title>
        <authorList>
            <person name="Spergser J."/>
            <person name="Busse H.-J."/>
        </authorList>
    </citation>
    <scope>NUCLEOTIDE SEQUENCE</scope>
    <source>
        <strain evidence="10">27C</strain>
    </source>
</reference>
<evidence type="ECO:0000256" key="3">
    <source>
        <dbReference type="ARBA" id="ARBA00022722"/>
    </source>
</evidence>
<dbReference type="GO" id="GO:0016787">
    <property type="term" value="F:hydrolase activity"/>
    <property type="evidence" value="ECO:0007669"/>
    <property type="project" value="UniProtKB-KW"/>
</dbReference>
<keyword evidence="2 8" id="KW-1277">Toxin-antitoxin system</keyword>
<dbReference type="InterPro" id="IPR002716">
    <property type="entry name" value="PIN_dom"/>
</dbReference>
<keyword evidence="5 8" id="KW-0378">Hydrolase</keyword>
<dbReference type="GO" id="GO:0000287">
    <property type="term" value="F:magnesium ion binding"/>
    <property type="evidence" value="ECO:0007669"/>
    <property type="project" value="UniProtKB-UniRule"/>
</dbReference>
<proteinExistence type="inferred from homology"/>
<name>A0A975CIL7_9BURK</name>
<evidence type="ECO:0000256" key="7">
    <source>
        <dbReference type="ARBA" id="ARBA00038093"/>
    </source>
</evidence>
<comment type="caution">
    <text evidence="8">Lacks conserved residue(s) required for the propagation of feature annotation.</text>
</comment>
<evidence type="ECO:0000313" key="11">
    <source>
        <dbReference type="Proteomes" id="UP000663903"/>
    </source>
</evidence>
<dbReference type="PANTHER" id="PTHR33653">
    <property type="entry name" value="RIBONUCLEASE VAPC2"/>
    <property type="match status" value="1"/>
</dbReference>
<dbReference type="PANTHER" id="PTHR33653:SF1">
    <property type="entry name" value="RIBONUCLEASE VAPC2"/>
    <property type="match status" value="1"/>
</dbReference>
<feature type="binding site" evidence="8">
    <location>
        <position position="97"/>
    </location>
    <ligand>
        <name>Mg(2+)</name>
        <dbReference type="ChEBI" id="CHEBI:18420"/>
    </ligand>
</feature>